<dbReference type="InterPro" id="IPR000095">
    <property type="entry name" value="CRIB_dom"/>
</dbReference>
<dbReference type="AlphaFoldDB" id="A0A1Y3B380"/>
<dbReference type="Gene3D" id="3.90.810.10">
    <property type="entry name" value="CRIB domain"/>
    <property type="match status" value="1"/>
</dbReference>
<dbReference type="InterPro" id="IPR036936">
    <property type="entry name" value="CRIB_dom_sf"/>
</dbReference>
<accession>A0A1Y3B380</accession>
<reference evidence="2 3" key="1">
    <citation type="submission" date="2017-03" db="EMBL/GenBank/DDBJ databases">
        <title>Genome Survey of Euroglyphus maynei.</title>
        <authorList>
            <person name="Arlian L.G."/>
            <person name="Morgan M.S."/>
            <person name="Rider S.D."/>
        </authorList>
    </citation>
    <scope>NUCLEOTIDE SEQUENCE [LARGE SCALE GENOMIC DNA]</scope>
    <source>
        <strain evidence="2">Arlian Lab</strain>
        <tissue evidence="2">Whole body</tissue>
    </source>
</reference>
<comment type="caution">
    <text evidence="2">The sequence shown here is derived from an EMBL/GenBank/DDBJ whole genome shotgun (WGS) entry which is preliminary data.</text>
</comment>
<dbReference type="OrthoDB" id="6538034at2759"/>
<dbReference type="PROSITE" id="PS50108">
    <property type="entry name" value="CRIB"/>
    <property type="match status" value="1"/>
</dbReference>
<protein>
    <recommendedName>
        <fullName evidence="1">CRIB domain-containing protein</fullName>
    </recommendedName>
</protein>
<gene>
    <name evidence="2" type="ORF">BLA29_005273</name>
</gene>
<evidence type="ECO:0000313" key="3">
    <source>
        <dbReference type="Proteomes" id="UP000194236"/>
    </source>
</evidence>
<evidence type="ECO:0000259" key="1">
    <source>
        <dbReference type="PROSITE" id="PS50108"/>
    </source>
</evidence>
<keyword evidence="3" id="KW-1185">Reference proteome</keyword>
<dbReference type="Pfam" id="PF00786">
    <property type="entry name" value="PBD"/>
    <property type="match status" value="1"/>
</dbReference>
<name>A0A1Y3B380_EURMA</name>
<organism evidence="2 3">
    <name type="scientific">Euroglyphus maynei</name>
    <name type="common">Mayne's house dust mite</name>
    <dbReference type="NCBI Taxonomy" id="6958"/>
    <lineage>
        <taxon>Eukaryota</taxon>
        <taxon>Metazoa</taxon>
        <taxon>Ecdysozoa</taxon>
        <taxon>Arthropoda</taxon>
        <taxon>Chelicerata</taxon>
        <taxon>Arachnida</taxon>
        <taxon>Acari</taxon>
        <taxon>Acariformes</taxon>
        <taxon>Sarcoptiformes</taxon>
        <taxon>Astigmata</taxon>
        <taxon>Psoroptidia</taxon>
        <taxon>Analgoidea</taxon>
        <taxon>Pyroglyphidae</taxon>
        <taxon>Pyroglyphinae</taxon>
        <taxon>Euroglyphus</taxon>
    </lineage>
</organism>
<sequence length="129" mass="14718">MSNLINKIFPSRRNQTKQSGYAPAVSNIGRPFQVKHNLHVGYNMDTGQIEGLPTPWVNLLRGANISRSEQQENPEAVINALQLVTYEMQRQPEKYLANQDLINTEIQEIEETWPHSKDSSKILLDDDDS</sequence>
<dbReference type="EMBL" id="MUJZ01050191">
    <property type="protein sequence ID" value="OTF73775.1"/>
    <property type="molecule type" value="Genomic_DNA"/>
</dbReference>
<dbReference type="Proteomes" id="UP000194236">
    <property type="component" value="Unassembled WGS sequence"/>
</dbReference>
<proteinExistence type="predicted"/>
<feature type="domain" description="CRIB" evidence="1">
    <location>
        <begin position="28"/>
        <end position="41"/>
    </location>
</feature>
<feature type="non-terminal residue" evidence="2">
    <location>
        <position position="129"/>
    </location>
</feature>
<evidence type="ECO:0000313" key="2">
    <source>
        <dbReference type="EMBL" id="OTF73775.1"/>
    </source>
</evidence>